<dbReference type="HOGENOM" id="CLU_1666586_0_0_7"/>
<dbReference type="AlphaFoldDB" id="I2Q5R4"/>
<organism evidence="2">
    <name type="scientific">Desulfovibrio sp. U5L</name>
    <dbReference type="NCBI Taxonomy" id="596152"/>
    <lineage>
        <taxon>Bacteria</taxon>
        <taxon>Pseudomonadati</taxon>
        <taxon>Thermodesulfobacteriota</taxon>
        <taxon>Desulfovibrionia</taxon>
        <taxon>Desulfovibrionales</taxon>
        <taxon>Desulfovibrionaceae</taxon>
        <taxon>Desulfovibrio</taxon>
    </lineage>
</organism>
<feature type="transmembrane region" description="Helical" evidence="1">
    <location>
        <begin position="20"/>
        <end position="39"/>
    </location>
</feature>
<dbReference type="STRING" id="596152.DesU5LDRAFT_3498"/>
<keyword evidence="1" id="KW-0472">Membrane</keyword>
<dbReference type="eggNOG" id="ENOG5031D82">
    <property type="taxonomic scope" value="Bacteria"/>
</dbReference>
<evidence type="ECO:0000256" key="1">
    <source>
        <dbReference type="SAM" id="Phobius"/>
    </source>
</evidence>
<accession>I2Q5R4</accession>
<name>I2Q5R4_9BACT</name>
<evidence type="ECO:0000313" key="2">
    <source>
        <dbReference type="EMBL" id="EIG55120.1"/>
    </source>
</evidence>
<gene>
    <name evidence="2" type="ORF">DesU5LDRAFT_3498</name>
</gene>
<sequence length="153" mass="16141">MDDIRDIKEPVPLGGGNDWPALAALAGFLTVGGLAVWRWRRLARKKSRPFEAVLAGLRRLDAAGQDDLDDRAFYFELAGLARQALGLRLGLTAEAMTTAEILPHLSGLPASLGQPVAGLLGRADPARYAGEAVGARDRAVDLAAAFALAGGRR</sequence>
<evidence type="ECO:0008006" key="3">
    <source>
        <dbReference type="Google" id="ProtNLM"/>
    </source>
</evidence>
<keyword evidence="1" id="KW-0812">Transmembrane</keyword>
<protein>
    <recommendedName>
        <fullName evidence="3">DUF4381 domain-containing protein</fullName>
    </recommendedName>
</protein>
<dbReference type="EMBL" id="JH600068">
    <property type="protein sequence ID" value="EIG55120.1"/>
    <property type="molecule type" value="Genomic_DNA"/>
</dbReference>
<dbReference type="OrthoDB" id="9857679at2"/>
<keyword evidence="1" id="KW-1133">Transmembrane helix</keyword>
<reference evidence="2" key="1">
    <citation type="submission" date="2011-11" db="EMBL/GenBank/DDBJ databases">
        <title>Improved High-Quality Draft sequence of Desulfovibrio sp. U5L.</title>
        <authorList>
            <consortium name="US DOE Joint Genome Institute"/>
            <person name="Lucas S."/>
            <person name="Han J."/>
            <person name="Lapidus A."/>
            <person name="Cheng J.-F."/>
            <person name="Goodwin L."/>
            <person name="Pitluck S."/>
            <person name="Peters L."/>
            <person name="Ovchinnikova G."/>
            <person name="Held B."/>
            <person name="Detter J.C."/>
            <person name="Han C."/>
            <person name="Tapia R."/>
            <person name="Land M."/>
            <person name="Hauser L."/>
            <person name="Kyrpides N."/>
            <person name="Ivanova N."/>
            <person name="Pagani I."/>
            <person name="Gabster J."/>
            <person name="Walker C."/>
            <person name="Stolyar S."/>
            <person name="Stahl D."/>
            <person name="Arkin A."/>
            <person name="Dehal P."/>
            <person name="Hazen T."/>
            <person name="Woyke T."/>
        </authorList>
    </citation>
    <scope>NUCLEOTIDE SEQUENCE [LARGE SCALE GENOMIC DNA]</scope>
    <source>
        <strain evidence="2">U5L</strain>
    </source>
</reference>
<proteinExistence type="predicted"/>